<reference evidence="1" key="1">
    <citation type="submission" date="2021-02" db="EMBL/GenBank/DDBJ databases">
        <authorList>
            <consortium name="DOE Joint Genome Institute"/>
            <person name="Ahrendt S."/>
            <person name="Looney B.P."/>
            <person name="Miyauchi S."/>
            <person name="Morin E."/>
            <person name="Drula E."/>
            <person name="Courty P.E."/>
            <person name="Chicoki N."/>
            <person name="Fauchery L."/>
            <person name="Kohler A."/>
            <person name="Kuo A."/>
            <person name="Labutti K."/>
            <person name="Pangilinan J."/>
            <person name="Lipzen A."/>
            <person name="Riley R."/>
            <person name="Andreopoulos W."/>
            <person name="He G."/>
            <person name="Johnson J."/>
            <person name="Barry K.W."/>
            <person name="Grigoriev I.V."/>
            <person name="Nagy L."/>
            <person name="Hibbett D."/>
            <person name="Henrissat B."/>
            <person name="Matheny P.B."/>
            <person name="Labbe J."/>
            <person name="Martin F."/>
        </authorList>
    </citation>
    <scope>NUCLEOTIDE SEQUENCE</scope>
    <source>
        <strain evidence="1">FP105234-sp</strain>
    </source>
</reference>
<keyword evidence="2" id="KW-1185">Reference proteome</keyword>
<gene>
    <name evidence="1" type="ORF">FA95DRAFT_1479777</name>
</gene>
<accession>A0ACB8RJ39</accession>
<comment type="caution">
    <text evidence="1">The sequence shown here is derived from an EMBL/GenBank/DDBJ whole genome shotgun (WGS) entry which is preliminary data.</text>
</comment>
<evidence type="ECO:0000313" key="1">
    <source>
        <dbReference type="EMBL" id="KAI0043917.1"/>
    </source>
</evidence>
<organism evidence="1 2">
    <name type="scientific">Auriscalpium vulgare</name>
    <dbReference type="NCBI Taxonomy" id="40419"/>
    <lineage>
        <taxon>Eukaryota</taxon>
        <taxon>Fungi</taxon>
        <taxon>Dikarya</taxon>
        <taxon>Basidiomycota</taxon>
        <taxon>Agaricomycotina</taxon>
        <taxon>Agaricomycetes</taxon>
        <taxon>Russulales</taxon>
        <taxon>Auriscalpiaceae</taxon>
        <taxon>Auriscalpium</taxon>
    </lineage>
</organism>
<protein>
    <submittedName>
        <fullName evidence="1">Uncharacterized protein</fullName>
    </submittedName>
</protein>
<dbReference type="EMBL" id="MU276000">
    <property type="protein sequence ID" value="KAI0043917.1"/>
    <property type="molecule type" value="Genomic_DNA"/>
</dbReference>
<sequence>DCLLCIIDASSLETLSALRGTNVRLRCLINGFLTRAWNTTLEQHFHDALGFREILRVTGSIVSGSHALYFALRNTEWHQWQPSDLDVYCPVAAGLDLVEYLVRREGYKISNPFEDSETRCLYQDVGGIATVVTLRRTSGQKVDIIVGTGPSALATLTHFWGTAVINFISADTICVTYPRLTLRGVCCISTRRHRVHRLRVCVLKYVARGFIVGGFSVNGVRSFHASDDPYCPHTERSFFDNACLTIHFGRDPPAIRGTPCVHPVWGYGGNNCGGHCDM</sequence>
<feature type="non-terminal residue" evidence="1">
    <location>
        <position position="1"/>
    </location>
</feature>
<evidence type="ECO:0000313" key="2">
    <source>
        <dbReference type="Proteomes" id="UP000814033"/>
    </source>
</evidence>
<proteinExistence type="predicted"/>
<name>A0ACB8RJ39_9AGAM</name>
<feature type="non-terminal residue" evidence="1">
    <location>
        <position position="278"/>
    </location>
</feature>
<dbReference type="Proteomes" id="UP000814033">
    <property type="component" value="Unassembled WGS sequence"/>
</dbReference>
<reference evidence="1" key="2">
    <citation type="journal article" date="2022" name="New Phytol.">
        <title>Evolutionary transition to the ectomycorrhizal habit in the genomes of a hyperdiverse lineage of mushroom-forming fungi.</title>
        <authorList>
            <person name="Looney B."/>
            <person name="Miyauchi S."/>
            <person name="Morin E."/>
            <person name="Drula E."/>
            <person name="Courty P.E."/>
            <person name="Kohler A."/>
            <person name="Kuo A."/>
            <person name="LaButti K."/>
            <person name="Pangilinan J."/>
            <person name="Lipzen A."/>
            <person name="Riley R."/>
            <person name="Andreopoulos W."/>
            <person name="He G."/>
            <person name="Johnson J."/>
            <person name="Nolan M."/>
            <person name="Tritt A."/>
            <person name="Barry K.W."/>
            <person name="Grigoriev I.V."/>
            <person name="Nagy L.G."/>
            <person name="Hibbett D."/>
            <person name="Henrissat B."/>
            <person name="Matheny P.B."/>
            <person name="Labbe J."/>
            <person name="Martin F.M."/>
        </authorList>
    </citation>
    <scope>NUCLEOTIDE SEQUENCE</scope>
    <source>
        <strain evidence="1">FP105234-sp</strain>
    </source>
</reference>